<evidence type="ECO:0000313" key="2">
    <source>
        <dbReference type="EMBL" id="ACN15454.1"/>
    </source>
</evidence>
<name>C0QFN6_DESAH</name>
<dbReference type="HOGENOM" id="CLU_252301_0_0_7"/>
<dbReference type="CAZy" id="GH13">
    <property type="family name" value="Glycoside Hydrolase Family 13"/>
</dbReference>
<dbReference type="Proteomes" id="UP000000442">
    <property type="component" value="Chromosome"/>
</dbReference>
<keyword evidence="3" id="KW-1185">Reference proteome</keyword>
<dbReference type="RefSeq" id="WP_015904222.1">
    <property type="nucleotide sequence ID" value="NC_012108.1"/>
</dbReference>
<dbReference type="InterPro" id="IPR024742">
    <property type="entry name" value="Glycogen_debranch_N"/>
</dbReference>
<dbReference type="GO" id="GO:0043895">
    <property type="term" value="F:cyclomaltodextrin glucanotransferase activity"/>
    <property type="evidence" value="ECO:0007669"/>
    <property type="project" value="UniProtKB-EC"/>
</dbReference>
<reference evidence="2 3" key="1">
    <citation type="journal article" date="2009" name="Environ. Microbiol.">
        <title>Genome sequence of Desulfobacterium autotrophicum HRM2, a marine sulfate reducer oxidizing organic carbon completely to carbon dioxide.</title>
        <authorList>
            <person name="Strittmatter A.W."/>
            <person name="Liesegang H."/>
            <person name="Rabus R."/>
            <person name="Decker I."/>
            <person name="Amann J."/>
            <person name="Andres S."/>
            <person name="Henne A."/>
            <person name="Fricke W.F."/>
            <person name="Martinez-Arias R."/>
            <person name="Bartels D."/>
            <person name="Goesmann A."/>
            <person name="Krause L."/>
            <person name="Puehler A."/>
            <person name="Klenk H.P."/>
            <person name="Richter M."/>
            <person name="Schuler M."/>
            <person name="Gloeckner F.O."/>
            <person name="Meyerdierks A."/>
            <person name="Gottschalk G."/>
            <person name="Amann R."/>
        </authorList>
    </citation>
    <scope>NUCLEOTIDE SEQUENCE [LARGE SCALE GENOMIC DNA]</scope>
    <source>
        <strain evidence="3">ATCC 43914 / DSM 3382 / HRM2</strain>
    </source>
</reference>
<dbReference type="SUPFAM" id="SSF51445">
    <property type="entry name" value="(Trans)glycosidases"/>
    <property type="match status" value="1"/>
</dbReference>
<gene>
    <name evidence="2" type="ordered locus">HRM2_23590</name>
</gene>
<keyword evidence="2" id="KW-0812">Transmembrane</keyword>
<organism evidence="2 3">
    <name type="scientific">Desulforapulum autotrophicum (strain ATCC 43914 / DSM 3382 / VKM B-1955 / HRM2)</name>
    <name type="common">Desulfobacterium autotrophicum</name>
    <dbReference type="NCBI Taxonomy" id="177437"/>
    <lineage>
        <taxon>Bacteria</taxon>
        <taxon>Pseudomonadati</taxon>
        <taxon>Thermodesulfobacteriota</taxon>
        <taxon>Desulfobacteria</taxon>
        <taxon>Desulfobacterales</taxon>
        <taxon>Desulfobacteraceae</taxon>
        <taxon>Desulforapulum</taxon>
    </lineage>
</organism>
<dbReference type="InterPro" id="IPR006047">
    <property type="entry name" value="GH13_cat_dom"/>
</dbReference>
<dbReference type="PANTHER" id="PTHR10569:SF2">
    <property type="entry name" value="GLYCOGEN DEBRANCHING ENZYME"/>
    <property type="match status" value="1"/>
</dbReference>
<dbReference type="Pfam" id="PF12439">
    <property type="entry name" value="GDE_N"/>
    <property type="match status" value="1"/>
</dbReference>
<dbReference type="Pfam" id="PF06202">
    <property type="entry name" value="GDE_C"/>
    <property type="match status" value="1"/>
</dbReference>
<dbReference type="InterPro" id="IPR010401">
    <property type="entry name" value="AGL/Gdb1"/>
</dbReference>
<dbReference type="KEGG" id="dat:HRM2_23590"/>
<dbReference type="CAZy" id="GH133">
    <property type="family name" value="Glycoside Hydrolase Family 133"/>
</dbReference>
<dbReference type="SUPFAM" id="SSF48208">
    <property type="entry name" value="Six-hairpin glycosidases"/>
    <property type="match status" value="1"/>
</dbReference>
<dbReference type="SMART" id="SM00642">
    <property type="entry name" value="Aamy"/>
    <property type="match status" value="1"/>
</dbReference>
<sequence length="1434" mass="160184">MNVSEMISQLPRPGTSRVMFCGDVLTFTLSIPSNVSGMAWIRTNLGRASIARNEIIDEVDRNEIKLDEAWHDIQMTRQGPAVFAITLPLSETGHFRAKCFFWAEDSHAPVWPPGEDTIINVEPAGTCCANIVYNAFVRQFGPTRSQGQPLAQEEADCIQCLDKRGYAVIPSSGKFRDLSGEIDFILTHLGCRAIHLLPIHPTPTTYGRMGRFGSPYAALNFTDVDPGLAEFDSSATPMEQFSALVDKIHSCAGYLILDIAINHTGWAASIHEKHPEWLVRNKEGEIAVPGAWGVLWADLTRLDYSKKALWQYMADIFLLWCTRGVDGFRCDAGYMIPVPAWEYIVAKVKKEYPDTLFFLEGLGGPLDATCDILSQANFNWAYSELFQNYDRKAVEAYLPTAISISEKFGHMIHFAETHDNQRLAATSTRYAKMRTSLCALFSVCGGFGFANGVEWFATEKINVHESTCLNWGAKINQTDHIRRLNLILKTHPAFADNVSLDLVQTGQGNYLVLCRRIAATDREIIVVANLDCKMSQTVLWQARHQPEGVLFDLVTEQQVVAKLEGEILSVEVEPGRVMALTRDRQDIKRLQAADLKNDPIPWRVVRQKQVACALKIVTTLAGYGDVSGLDLDYEADALVADPVAFIRSFNPDGNESRVVVWEWNRDVRRQVMVPHGFFLMVVAPANFRAEIRTRTQGTVRTLEQNEALATRDGRFFAVFLPFDTQGRVMEHTLKIRVLGAKGTQKAKAPLVFLPGSGTAFVSSTHTRKAIAKNPSLKLLGVNHRGAMMRAFAWWGRLESRYDALLAANIQPDFPEERWMALTRFRIWATFQGYSRELTLDCLESFTFSYGNRGLWRFRLPTSEGSHCPIEIALKMVDQTNAIEMDITRPAGSPRRNPLGDDKQVTIIIRPDLEHRSFHETVKAWKGPENQWKSSISMVSGGFLFAPDPNHCTLGVKASDGTFVWEPEWQYMVHRSLDAERGLDPDSDLFSPGYFIANLGGRDTIRISARVTCGKGPERDDILTGSDGPDTEFVRGWPLPEALTKSLDAFLVDRAKDRSVIAGYPWFLDWGRDSLIFSRALIQGERLVDAKKILRLFGRFEANGSLPNMISGNDARNRETSDAPLWFIAAAREVVEKEGGALLDQTLGGRTFKEILVSIGDAYVRGTQTGIAMDPETALVFSPSHFTWMDTNFPAGTPREGYPIEIQALWAYSLEFLAKIDPNGTQAWARLADQVKDSIKTLFFMESRGYFSDCLHTRGKAPAGSAVVDDALRPNQLFLISLGVIRDKDLCIPALEHCMELLVPGAIRTLDDSPVDLPLVIEGPTGPLNDPHRPYWGHYMGDEDTRRKPAYHNGTAWTWVFPVFCEAWAETFGSKGAMTGISWLTSSVKLMEQGVAGFVPEIVDGDAPHAPRGCDAQAWGASELYRVWHKLSLRS</sequence>
<dbReference type="InterPro" id="IPR032790">
    <property type="entry name" value="GDE_C"/>
</dbReference>
<dbReference type="STRING" id="177437.HRM2_23590"/>
<evidence type="ECO:0000313" key="3">
    <source>
        <dbReference type="Proteomes" id="UP000000442"/>
    </source>
</evidence>
<dbReference type="PANTHER" id="PTHR10569">
    <property type="entry name" value="GLYCOGEN DEBRANCHING ENZYME"/>
    <property type="match status" value="1"/>
</dbReference>
<dbReference type="Pfam" id="PF00128">
    <property type="entry name" value="Alpha-amylase"/>
    <property type="match status" value="1"/>
</dbReference>
<keyword evidence="2" id="KW-0326">Glycosidase</keyword>
<evidence type="ECO:0000259" key="1">
    <source>
        <dbReference type="SMART" id="SM00642"/>
    </source>
</evidence>
<accession>C0QFN6</accession>
<dbReference type="eggNOG" id="COG0366">
    <property type="taxonomic scope" value="Bacteria"/>
</dbReference>
<keyword evidence="2" id="KW-0472">Membrane</keyword>
<protein>
    <submittedName>
        <fullName evidence="2">Predicted transmembrane fusion protein, alpha-amylase domain and alpha-1,6-glucosidase domain (Glycogen debranching enzyme activity)</fullName>
        <ecNumber evidence="2">2.4.1.19</ecNumber>
        <ecNumber evidence="2">3.2.1.33</ecNumber>
    </submittedName>
</protein>
<dbReference type="eggNOG" id="COG3408">
    <property type="taxonomic scope" value="Bacteria"/>
</dbReference>
<dbReference type="EC" id="2.4.1.19" evidence="2"/>
<dbReference type="EC" id="3.2.1.33" evidence="2"/>
<dbReference type="EMBL" id="CP001087">
    <property type="protein sequence ID" value="ACN15454.1"/>
    <property type="molecule type" value="Genomic_DNA"/>
</dbReference>
<keyword evidence="2" id="KW-0378">Hydrolase</keyword>
<dbReference type="Gene3D" id="1.50.10.10">
    <property type="match status" value="1"/>
</dbReference>
<dbReference type="GO" id="GO:0004134">
    <property type="term" value="F:4-alpha-glucanotransferase activity"/>
    <property type="evidence" value="ECO:0007669"/>
    <property type="project" value="InterPro"/>
</dbReference>
<dbReference type="InterPro" id="IPR012341">
    <property type="entry name" value="6hp_glycosidase-like_sf"/>
</dbReference>
<dbReference type="GO" id="GO:0005980">
    <property type="term" value="P:glycogen catabolic process"/>
    <property type="evidence" value="ECO:0007669"/>
    <property type="project" value="InterPro"/>
</dbReference>
<dbReference type="InterPro" id="IPR008928">
    <property type="entry name" value="6-hairpin_glycosidase_sf"/>
</dbReference>
<dbReference type="InterPro" id="IPR017853">
    <property type="entry name" value="GH"/>
</dbReference>
<feature type="domain" description="Glycosyl hydrolase family 13 catalytic" evidence="1">
    <location>
        <begin position="167"/>
        <end position="482"/>
    </location>
</feature>
<keyword evidence="2" id="KW-0808">Transferase</keyword>
<dbReference type="GO" id="GO:0004135">
    <property type="term" value="F:amylo-alpha-1,6-glucosidase activity"/>
    <property type="evidence" value="ECO:0007669"/>
    <property type="project" value="UniProtKB-EC"/>
</dbReference>
<keyword evidence="2" id="KW-0328">Glycosyltransferase</keyword>
<dbReference type="Gene3D" id="3.20.20.80">
    <property type="entry name" value="Glycosidases"/>
    <property type="match status" value="1"/>
</dbReference>
<proteinExistence type="predicted"/>